<evidence type="ECO:0000313" key="3">
    <source>
        <dbReference type="EMBL" id="SKB29559.1"/>
    </source>
</evidence>
<dbReference type="PANTHER" id="PTHR35532:SF5">
    <property type="entry name" value="CARBOHYDRATE-BINDING DOMAIN-CONTAINING PROTEIN"/>
    <property type="match status" value="1"/>
</dbReference>
<dbReference type="InterPro" id="IPR010502">
    <property type="entry name" value="Carb-bd_dom_fam9"/>
</dbReference>
<dbReference type="PANTHER" id="PTHR35532">
    <property type="entry name" value="SIMILAR TO POLYHYDROXYALKANOATE DEPOLYMERASE"/>
    <property type="match status" value="1"/>
</dbReference>
<dbReference type="OrthoDB" id="9786766at2"/>
<reference evidence="4" key="1">
    <citation type="submission" date="2017-02" db="EMBL/GenBank/DDBJ databases">
        <authorList>
            <person name="Varghese N."/>
            <person name="Submissions S."/>
        </authorList>
    </citation>
    <scope>NUCLEOTIDE SEQUENCE [LARGE SCALE GENOMIC DNA]</scope>
    <source>
        <strain evidence="4">DSM 22385</strain>
    </source>
</reference>
<dbReference type="STRING" id="572036.SAMN05661099_0279"/>
<dbReference type="EMBL" id="FUYR01000001">
    <property type="protein sequence ID" value="SKB29559.1"/>
    <property type="molecule type" value="Genomic_DNA"/>
</dbReference>
<evidence type="ECO:0000313" key="4">
    <source>
        <dbReference type="Proteomes" id="UP000189981"/>
    </source>
</evidence>
<feature type="signal peptide" evidence="1">
    <location>
        <begin position="1"/>
        <end position="21"/>
    </location>
</feature>
<dbReference type="Pfam" id="PF06452">
    <property type="entry name" value="CBM9_1"/>
    <property type="match status" value="1"/>
</dbReference>
<organism evidence="3 4">
    <name type="scientific">Daejeonella lutea</name>
    <dbReference type="NCBI Taxonomy" id="572036"/>
    <lineage>
        <taxon>Bacteria</taxon>
        <taxon>Pseudomonadati</taxon>
        <taxon>Bacteroidota</taxon>
        <taxon>Sphingobacteriia</taxon>
        <taxon>Sphingobacteriales</taxon>
        <taxon>Sphingobacteriaceae</taxon>
        <taxon>Daejeonella</taxon>
    </lineage>
</organism>
<name>A0A1T5A454_9SPHI</name>
<keyword evidence="4" id="KW-1185">Reference proteome</keyword>
<dbReference type="GO" id="GO:0004553">
    <property type="term" value="F:hydrolase activity, hydrolyzing O-glycosyl compounds"/>
    <property type="evidence" value="ECO:0007669"/>
    <property type="project" value="InterPro"/>
</dbReference>
<dbReference type="CDD" id="cd09620">
    <property type="entry name" value="CBM9_like_3"/>
    <property type="match status" value="1"/>
</dbReference>
<dbReference type="Proteomes" id="UP000189981">
    <property type="component" value="Unassembled WGS sequence"/>
</dbReference>
<evidence type="ECO:0000259" key="2">
    <source>
        <dbReference type="Pfam" id="PF06452"/>
    </source>
</evidence>
<dbReference type="Gene3D" id="2.60.40.1190">
    <property type="match status" value="1"/>
</dbReference>
<dbReference type="GO" id="GO:0016052">
    <property type="term" value="P:carbohydrate catabolic process"/>
    <property type="evidence" value="ECO:0007669"/>
    <property type="project" value="InterPro"/>
</dbReference>
<dbReference type="SUPFAM" id="SSF49344">
    <property type="entry name" value="CBD9-like"/>
    <property type="match status" value="1"/>
</dbReference>
<sequence>MNFKTLLCGACFIYFALSANYAQGQSLLTGYESLFTKPKSYTLYQAEAPLKIDGEITEKSWTETPWTDYFIDIEGDTKPVPVYKTRVKMLWDEKYLYIATQMEEPHLWANKQAPADNIFRDNVFKIFIDPNNDMNDDFEIQINPNNLMLFLIMNKPYRDGGSPLTGWTPIGLQSAVKLNGTLNNSADKDSEWTAEIAIPFAALTFNPKDARRNTGLRINFMRTGWDFTVQNNVYTKALDAAGKPMPPHYAVWSSQGLINMHLPERWGYATFAQTPPTIKTSSEFILPYSEKQREYLWLTYYKQKDWLKKNKAYTSVLKDLGLPEQEIIIDGIKNKLKLETTSRYFLAVITDESGKTVSINQDGYVQ</sequence>
<protein>
    <submittedName>
        <fullName evidence="3">Carbohydrate family 9 binding domain-like</fullName>
    </submittedName>
</protein>
<keyword evidence="1" id="KW-0732">Signal</keyword>
<gene>
    <name evidence="3" type="ORF">SAMN05661099_0279</name>
</gene>
<accession>A0A1T5A454</accession>
<feature type="domain" description="Carbohydrate-binding" evidence="2">
    <location>
        <begin position="52"/>
        <end position="207"/>
    </location>
</feature>
<dbReference type="AlphaFoldDB" id="A0A1T5A454"/>
<dbReference type="GO" id="GO:0030246">
    <property type="term" value="F:carbohydrate binding"/>
    <property type="evidence" value="ECO:0007669"/>
    <property type="project" value="InterPro"/>
</dbReference>
<dbReference type="RefSeq" id="WP_079700779.1">
    <property type="nucleotide sequence ID" value="NZ_FUYR01000001.1"/>
</dbReference>
<feature type="chain" id="PRO_5012211064" evidence="1">
    <location>
        <begin position="22"/>
        <end position="366"/>
    </location>
</feature>
<proteinExistence type="predicted"/>
<evidence type="ECO:0000256" key="1">
    <source>
        <dbReference type="SAM" id="SignalP"/>
    </source>
</evidence>